<keyword evidence="4" id="KW-1185">Reference proteome</keyword>
<gene>
    <name evidence="3" type="ORF">GCM10011487_61400</name>
</gene>
<evidence type="ECO:0000313" key="3">
    <source>
        <dbReference type="EMBL" id="GFE84140.1"/>
    </source>
</evidence>
<keyword evidence="1" id="KW-0175">Coiled coil</keyword>
<dbReference type="Proteomes" id="UP000445000">
    <property type="component" value="Unassembled WGS sequence"/>
</dbReference>
<evidence type="ECO:0000256" key="2">
    <source>
        <dbReference type="SAM" id="MobiDB-lite"/>
    </source>
</evidence>
<accession>A0A829YLL5</accession>
<protein>
    <submittedName>
        <fullName evidence="3">Uncharacterized protein</fullName>
    </submittedName>
</protein>
<feature type="coiled-coil region" evidence="1">
    <location>
        <begin position="149"/>
        <end position="197"/>
    </location>
</feature>
<reference evidence="4" key="1">
    <citation type="submission" date="2020-01" db="EMBL/GenBank/DDBJ databases">
        <title>'Steroidobacter agaridevorans' sp. nov., agar-degrading bacteria isolated from rhizosphere soils.</title>
        <authorList>
            <person name="Ikenaga M."/>
            <person name="Kataoka M."/>
            <person name="Murouchi A."/>
            <person name="Katsuragi S."/>
            <person name="Sakai M."/>
        </authorList>
    </citation>
    <scope>NUCLEOTIDE SEQUENCE [LARGE SCALE GENOMIC DNA]</scope>
    <source>
        <strain evidence="4">YU21-B</strain>
    </source>
</reference>
<sequence length="247" mass="27423">MEQAQLELQLKVWKELAISKQILMRSATDALKLDPNCSQEELKVALDAVIKKIAEADSSVATARQEAKQAITEMEKKLQIAEKARAIAVASAEETRVAQDSATRQIEIERANFTKEMAQMKSVVAEKDKTVKAINAALADTPENVVKKLKALRKEKQDEADGRRTAEANMATLRKEKQQTDEQLTKANEKNAKLITAYTDTHALAGKLHEQLKPLVKDEKDLPALPELDKSLTEEAKDEPKGKNGKK</sequence>
<evidence type="ECO:0000313" key="4">
    <source>
        <dbReference type="Proteomes" id="UP000445000"/>
    </source>
</evidence>
<comment type="caution">
    <text evidence="3">The sequence shown here is derived from an EMBL/GenBank/DDBJ whole genome shotgun (WGS) entry which is preliminary data.</text>
</comment>
<organism evidence="3 4">
    <name type="scientific">Steroidobacter agaridevorans</name>
    <dbReference type="NCBI Taxonomy" id="2695856"/>
    <lineage>
        <taxon>Bacteria</taxon>
        <taxon>Pseudomonadati</taxon>
        <taxon>Pseudomonadota</taxon>
        <taxon>Gammaproteobacteria</taxon>
        <taxon>Steroidobacterales</taxon>
        <taxon>Steroidobacteraceae</taxon>
        <taxon>Steroidobacter</taxon>
    </lineage>
</organism>
<feature type="region of interest" description="Disordered" evidence="2">
    <location>
        <begin position="216"/>
        <end position="247"/>
    </location>
</feature>
<proteinExistence type="predicted"/>
<dbReference type="RefSeq" id="WP_161815750.1">
    <property type="nucleotide sequence ID" value="NZ_BLJN01000008.1"/>
</dbReference>
<dbReference type="EMBL" id="BLJN01000008">
    <property type="protein sequence ID" value="GFE84140.1"/>
    <property type="molecule type" value="Genomic_DNA"/>
</dbReference>
<name>A0A829YLL5_9GAMM</name>
<feature type="coiled-coil region" evidence="1">
    <location>
        <begin position="53"/>
        <end position="84"/>
    </location>
</feature>
<dbReference type="AlphaFoldDB" id="A0A829YLL5"/>
<evidence type="ECO:0000256" key="1">
    <source>
        <dbReference type="SAM" id="Coils"/>
    </source>
</evidence>